<dbReference type="Proteomes" id="UP000192284">
    <property type="component" value="Unassembled WGS sequence"/>
</dbReference>
<evidence type="ECO:0000256" key="9">
    <source>
        <dbReference type="ARBA" id="ARBA00022989"/>
    </source>
</evidence>
<reference evidence="14 15" key="1">
    <citation type="submission" date="2017-02" db="EMBL/GenBank/DDBJ databases">
        <title>The new phylogeny of genus Mycobacterium.</title>
        <authorList>
            <person name="Tortoli E."/>
            <person name="Trovato A."/>
            <person name="Cirillo D.M."/>
        </authorList>
    </citation>
    <scope>NUCLEOTIDE SEQUENCE [LARGE SCALE GENOMIC DNA]</scope>
    <source>
        <strain evidence="14 15">DSM 45057</strain>
    </source>
</reference>
<evidence type="ECO:0000259" key="13">
    <source>
        <dbReference type="Pfam" id="PF07298"/>
    </source>
</evidence>
<sequence length="263" mass="30064">MFGGGFPADNRTMKRYLTIGYGAAAYLIFVVSFLYAIGFVSGVAVPRTLDHGIAGPLWQAVLINTALLGVFAVQHSVMARPGFKKWWTRLVPTQIERSTYVLLSSLALLLLYWQWRTMPALIWDVRQPFGRWAMWVLFWLGWAIAFGTTFMINHFDLFGLRQVYLAGRGKPYTELHFSSHLLYRLVRHPLMLGFLIAFWATPTMTGGHLFFSIGITAYILIALQLEERDLVTQLGDNYRAYRRDVPMLVPMPRRHSAETVGNN</sequence>
<evidence type="ECO:0000256" key="10">
    <source>
        <dbReference type="ARBA" id="ARBA00023136"/>
    </source>
</evidence>
<evidence type="ECO:0000256" key="4">
    <source>
        <dbReference type="ARBA" id="ARBA00012149"/>
    </source>
</evidence>
<evidence type="ECO:0000313" key="15">
    <source>
        <dbReference type="Proteomes" id="UP000192284"/>
    </source>
</evidence>
<dbReference type="EC" id="2.1.1.334" evidence="4"/>
<comment type="catalytic activity">
    <reaction evidence="11">
        <text>methanethiol + S-adenosyl-L-methionine = dimethyl sulfide + S-adenosyl-L-homocysteine + H(+)</text>
        <dbReference type="Rhea" id="RHEA:50428"/>
        <dbReference type="ChEBI" id="CHEBI:15378"/>
        <dbReference type="ChEBI" id="CHEBI:16007"/>
        <dbReference type="ChEBI" id="CHEBI:17437"/>
        <dbReference type="ChEBI" id="CHEBI:57856"/>
        <dbReference type="ChEBI" id="CHEBI:59789"/>
        <dbReference type="EC" id="2.1.1.334"/>
    </reaction>
</comment>
<keyword evidence="6" id="KW-0808">Transferase</keyword>
<dbReference type="GO" id="GO:0016020">
    <property type="term" value="C:membrane"/>
    <property type="evidence" value="ECO:0007669"/>
    <property type="project" value="UniProtKB-SubCell"/>
</dbReference>
<dbReference type="PANTHER" id="PTHR31040:SF1">
    <property type="entry name" value="NURIM"/>
    <property type="match status" value="1"/>
</dbReference>
<comment type="subcellular location">
    <subcellularLocation>
        <location evidence="2">Membrane</location>
        <topology evidence="2">Multi-pass membrane protein</topology>
    </subcellularLocation>
</comment>
<keyword evidence="15" id="KW-1185">Reference proteome</keyword>
<dbReference type="InterPro" id="IPR054700">
    <property type="entry name" value="MddA"/>
</dbReference>
<evidence type="ECO:0000256" key="7">
    <source>
        <dbReference type="ARBA" id="ARBA00022691"/>
    </source>
</evidence>
<dbReference type="Gene3D" id="1.20.120.1630">
    <property type="match status" value="1"/>
</dbReference>
<proteinExistence type="inferred from homology"/>
<keyword evidence="10 12" id="KW-0472">Membrane</keyword>
<dbReference type="InterPro" id="IPR033580">
    <property type="entry name" value="Nurim-like"/>
</dbReference>
<keyword evidence="5" id="KW-0489">Methyltransferase</keyword>
<feature type="transmembrane region" description="Helical" evidence="12">
    <location>
        <begin position="21"/>
        <end position="45"/>
    </location>
</feature>
<dbReference type="PANTHER" id="PTHR31040">
    <property type="entry name" value="NURIM"/>
    <property type="match status" value="1"/>
</dbReference>
<dbReference type="GO" id="GO:0032259">
    <property type="term" value="P:methylation"/>
    <property type="evidence" value="ECO:0007669"/>
    <property type="project" value="UniProtKB-KW"/>
</dbReference>
<comment type="similarity">
    <text evidence="3">Belongs to the nurim family.</text>
</comment>
<feature type="transmembrane region" description="Helical" evidence="12">
    <location>
        <begin position="98"/>
        <end position="115"/>
    </location>
</feature>
<evidence type="ECO:0000256" key="3">
    <source>
        <dbReference type="ARBA" id="ARBA00010631"/>
    </source>
</evidence>
<evidence type="ECO:0000256" key="5">
    <source>
        <dbReference type="ARBA" id="ARBA00022603"/>
    </source>
</evidence>
<gene>
    <name evidence="14" type="ORF">BST12_00995</name>
</gene>
<name>A0A1X0A8X8_MYCAN</name>
<feature type="transmembrane region" description="Helical" evidence="12">
    <location>
        <begin position="57"/>
        <end position="77"/>
    </location>
</feature>
<dbReference type="Pfam" id="PF07298">
    <property type="entry name" value="NnrU"/>
    <property type="match status" value="1"/>
</dbReference>
<evidence type="ECO:0000256" key="1">
    <source>
        <dbReference type="ARBA" id="ARBA00002096"/>
    </source>
</evidence>
<evidence type="ECO:0000256" key="12">
    <source>
        <dbReference type="SAM" id="Phobius"/>
    </source>
</evidence>
<protein>
    <recommendedName>
        <fullName evidence="4">methanethiol S-methyltransferase</fullName>
        <ecNumber evidence="4">2.1.1.334</ecNumber>
    </recommendedName>
</protein>
<evidence type="ECO:0000256" key="8">
    <source>
        <dbReference type="ARBA" id="ARBA00022692"/>
    </source>
</evidence>
<keyword evidence="9 12" id="KW-1133">Transmembrane helix</keyword>
<keyword evidence="8 12" id="KW-0812">Transmembrane</keyword>
<evidence type="ECO:0000313" key="14">
    <source>
        <dbReference type="EMBL" id="ORA26482.1"/>
    </source>
</evidence>
<feature type="domain" description="NnrU" evidence="13">
    <location>
        <begin position="66"/>
        <end position="201"/>
    </location>
</feature>
<comment type="function">
    <text evidence="1">Catalyzes the methylation of methanethiol (MeSH) to yield dimethylsulphide (DMS).</text>
</comment>
<keyword evidence="7" id="KW-0949">S-adenosyl-L-methionine</keyword>
<dbReference type="NCBIfam" id="NF045656">
    <property type="entry name" value="MeththiolMtaseMddA"/>
    <property type="match status" value="1"/>
</dbReference>
<dbReference type="GO" id="GO:0008168">
    <property type="term" value="F:methyltransferase activity"/>
    <property type="evidence" value="ECO:0007669"/>
    <property type="project" value="UniProtKB-KW"/>
</dbReference>
<evidence type="ECO:0000256" key="2">
    <source>
        <dbReference type="ARBA" id="ARBA00004141"/>
    </source>
</evidence>
<dbReference type="EMBL" id="MVHE01000001">
    <property type="protein sequence ID" value="ORA26482.1"/>
    <property type="molecule type" value="Genomic_DNA"/>
</dbReference>
<dbReference type="AlphaFoldDB" id="A0A1X0A8X8"/>
<accession>A0A1X0A8X8</accession>
<organism evidence="14 15">
    <name type="scientific">Mycobacterium angelicum</name>
    <dbReference type="NCBI Taxonomy" id="470074"/>
    <lineage>
        <taxon>Bacteria</taxon>
        <taxon>Bacillati</taxon>
        <taxon>Actinomycetota</taxon>
        <taxon>Actinomycetes</taxon>
        <taxon>Mycobacteriales</taxon>
        <taxon>Mycobacteriaceae</taxon>
        <taxon>Mycobacterium</taxon>
    </lineage>
</organism>
<evidence type="ECO:0000256" key="6">
    <source>
        <dbReference type="ARBA" id="ARBA00022679"/>
    </source>
</evidence>
<feature type="transmembrane region" description="Helical" evidence="12">
    <location>
        <begin position="135"/>
        <end position="160"/>
    </location>
</feature>
<evidence type="ECO:0000256" key="11">
    <source>
        <dbReference type="ARBA" id="ARBA00048134"/>
    </source>
</evidence>
<comment type="caution">
    <text evidence="14">The sequence shown here is derived from an EMBL/GenBank/DDBJ whole genome shotgun (WGS) entry which is preliminary data.</text>
</comment>
<dbReference type="InterPro" id="IPR009915">
    <property type="entry name" value="NnrU_dom"/>
</dbReference>